<evidence type="ECO:0000313" key="2">
    <source>
        <dbReference type="EMBL" id="CAF1274113.1"/>
    </source>
</evidence>
<dbReference type="Proteomes" id="UP000663832">
    <property type="component" value="Unassembled WGS sequence"/>
</dbReference>
<accession>A0A815BSP1</accession>
<name>A0A815BSP1_9BILA</name>
<gene>
    <name evidence="1" type="ORF">BJG266_LOCUS8329</name>
    <name evidence="2" type="ORF">QVE165_LOCUS29763</name>
</gene>
<dbReference type="EMBL" id="CAJNOM010000241">
    <property type="protein sequence ID" value="CAF1274113.1"/>
    <property type="molecule type" value="Genomic_DNA"/>
</dbReference>
<dbReference type="AlphaFoldDB" id="A0A815BSP1"/>
<keyword evidence="3" id="KW-1185">Reference proteome</keyword>
<comment type="caution">
    <text evidence="2">The sequence shown here is derived from an EMBL/GenBank/DDBJ whole genome shotgun (WGS) entry which is preliminary data.</text>
</comment>
<reference evidence="2" key="1">
    <citation type="submission" date="2021-02" db="EMBL/GenBank/DDBJ databases">
        <authorList>
            <person name="Nowell W R."/>
        </authorList>
    </citation>
    <scope>NUCLEOTIDE SEQUENCE</scope>
</reference>
<evidence type="ECO:0000313" key="1">
    <source>
        <dbReference type="EMBL" id="CAF0860095.1"/>
    </source>
</evidence>
<sequence length="143" mass="16239">MDVPQQDNADMLLTNFARYLINIHDGRHAEWVLFCHGSLYIQTMPSNEETAVDQLVKKANESLKEVIIEPGGHYGDATIYTMDYENKQIYYANIETFLGVILLHPSQQIQNDIMALMAARINILNDKENPIVVSTGNTKTQQI</sequence>
<evidence type="ECO:0000313" key="3">
    <source>
        <dbReference type="Proteomes" id="UP000663832"/>
    </source>
</evidence>
<organism evidence="2 3">
    <name type="scientific">Adineta steineri</name>
    <dbReference type="NCBI Taxonomy" id="433720"/>
    <lineage>
        <taxon>Eukaryota</taxon>
        <taxon>Metazoa</taxon>
        <taxon>Spiralia</taxon>
        <taxon>Gnathifera</taxon>
        <taxon>Rotifera</taxon>
        <taxon>Eurotatoria</taxon>
        <taxon>Bdelloidea</taxon>
        <taxon>Adinetida</taxon>
        <taxon>Adinetidae</taxon>
        <taxon>Adineta</taxon>
    </lineage>
</organism>
<dbReference type="EMBL" id="CAJNOI010000026">
    <property type="protein sequence ID" value="CAF0860095.1"/>
    <property type="molecule type" value="Genomic_DNA"/>
</dbReference>
<protein>
    <submittedName>
        <fullName evidence="2">Uncharacterized protein</fullName>
    </submittedName>
</protein>
<dbReference type="Proteomes" id="UP000663877">
    <property type="component" value="Unassembled WGS sequence"/>
</dbReference>
<proteinExistence type="predicted"/>
<dbReference type="OrthoDB" id="10050507at2759"/>